<organism evidence="2 3">
    <name type="scientific">Aspergillus violaceofuscus (strain CBS 115571)</name>
    <dbReference type="NCBI Taxonomy" id="1450538"/>
    <lineage>
        <taxon>Eukaryota</taxon>
        <taxon>Fungi</taxon>
        <taxon>Dikarya</taxon>
        <taxon>Ascomycota</taxon>
        <taxon>Pezizomycotina</taxon>
        <taxon>Eurotiomycetes</taxon>
        <taxon>Eurotiomycetidae</taxon>
        <taxon>Eurotiales</taxon>
        <taxon>Aspergillaceae</taxon>
        <taxon>Aspergillus</taxon>
    </lineage>
</organism>
<keyword evidence="1" id="KW-1133">Transmembrane helix</keyword>
<protein>
    <submittedName>
        <fullName evidence="2">Uncharacterized protein</fullName>
    </submittedName>
</protein>
<feature type="transmembrane region" description="Helical" evidence="1">
    <location>
        <begin position="17"/>
        <end position="35"/>
    </location>
</feature>
<keyword evidence="3" id="KW-1185">Reference proteome</keyword>
<accession>A0A2V5HVQ4</accession>
<keyword evidence="1" id="KW-0812">Transmembrane</keyword>
<reference evidence="2 3" key="1">
    <citation type="submission" date="2018-02" db="EMBL/GenBank/DDBJ databases">
        <title>The genomes of Aspergillus section Nigri reveals drivers in fungal speciation.</title>
        <authorList>
            <consortium name="DOE Joint Genome Institute"/>
            <person name="Vesth T.C."/>
            <person name="Nybo J."/>
            <person name="Theobald S."/>
            <person name="Brandl J."/>
            <person name="Frisvad J.C."/>
            <person name="Nielsen K.F."/>
            <person name="Lyhne E.K."/>
            <person name="Kogle M.E."/>
            <person name="Kuo A."/>
            <person name="Riley R."/>
            <person name="Clum A."/>
            <person name="Nolan M."/>
            <person name="Lipzen A."/>
            <person name="Salamov A."/>
            <person name="Henrissat B."/>
            <person name="Wiebenga A."/>
            <person name="De vries R.P."/>
            <person name="Grigoriev I.V."/>
            <person name="Mortensen U.H."/>
            <person name="Andersen M.R."/>
            <person name="Baker S.E."/>
        </authorList>
    </citation>
    <scope>NUCLEOTIDE SEQUENCE [LARGE SCALE GENOMIC DNA]</scope>
    <source>
        <strain evidence="2 3">CBS 115571</strain>
    </source>
</reference>
<proteinExistence type="predicted"/>
<gene>
    <name evidence="2" type="ORF">BO99DRAFT_236152</name>
</gene>
<evidence type="ECO:0000313" key="2">
    <source>
        <dbReference type="EMBL" id="PYI15947.1"/>
    </source>
</evidence>
<dbReference type="Proteomes" id="UP000249829">
    <property type="component" value="Unassembled WGS sequence"/>
</dbReference>
<sequence length="91" mass="10361">MFCIQLPKSNSDLDHRSWMLDALLAALSVALLLWFRDKVRNKQLSPMRRQFDRAALPRTQPFVWLARDIVGVFGVSSEEKGPDAKQAKCSS</sequence>
<evidence type="ECO:0000313" key="3">
    <source>
        <dbReference type="Proteomes" id="UP000249829"/>
    </source>
</evidence>
<name>A0A2V5HVQ4_ASPV1</name>
<dbReference type="AlphaFoldDB" id="A0A2V5HVQ4"/>
<dbReference type="EMBL" id="KZ825177">
    <property type="protein sequence ID" value="PYI15947.1"/>
    <property type="molecule type" value="Genomic_DNA"/>
</dbReference>
<evidence type="ECO:0000256" key="1">
    <source>
        <dbReference type="SAM" id="Phobius"/>
    </source>
</evidence>
<keyword evidence="1" id="KW-0472">Membrane</keyword>